<accession>A0A2P2PTZ9</accession>
<dbReference type="AlphaFoldDB" id="A0A2P2PTZ9"/>
<dbReference type="EMBL" id="GGEC01077681">
    <property type="protein sequence ID" value="MBX58165.1"/>
    <property type="molecule type" value="Transcribed_RNA"/>
</dbReference>
<organism evidence="1">
    <name type="scientific">Rhizophora mucronata</name>
    <name type="common">Asiatic mangrove</name>
    <dbReference type="NCBI Taxonomy" id="61149"/>
    <lineage>
        <taxon>Eukaryota</taxon>
        <taxon>Viridiplantae</taxon>
        <taxon>Streptophyta</taxon>
        <taxon>Embryophyta</taxon>
        <taxon>Tracheophyta</taxon>
        <taxon>Spermatophyta</taxon>
        <taxon>Magnoliopsida</taxon>
        <taxon>eudicotyledons</taxon>
        <taxon>Gunneridae</taxon>
        <taxon>Pentapetalae</taxon>
        <taxon>rosids</taxon>
        <taxon>fabids</taxon>
        <taxon>Malpighiales</taxon>
        <taxon>Rhizophoraceae</taxon>
        <taxon>Rhizophora</taxon>
    </lineage>
</organism>
<sequence>MAKRAPLLLQCNPEKTILPRLEFFLR</sequence>
<name>A0A2P2PTZ9_RHIMU</name>
<protein>
    <submittedName>
        <fullName evidence="1">Uncharacterized protein</fullName>
    </submittedName>
</protein>
<evidence type="ECO:0000313" key="1">
    <source>
        <dbReference type="EMBL" id="MBX58165.1"/>
    </source>
</evidence>
<reference evidence="1" key="1">
    <citation type="submission" date="2018-02" db="EMBL/GenBank/DDBJ databases">
        <title>Rhizophora mucronata_Transcriptome.</title>
        <authorList>
            <person name="Meera S.P."/>
            <person name="Sreeshan A."/>
            <person name="Augustine A."/>
        </authorList>
    </citation>
    <scope>NUCLEOTIDE SEQUENCE</scope>
    <source>
        <tissue evidence="1">Leaf</tissue>
    </source>
</reference>
<proteinExistence type="predicted"/>